<organism evidence="11 12">
    <name type="scientific">Eubacterium coprostanoligenes</name>
    <dbReference type="NCBI Taxonomy" id="290054"/>
    <lineage>
        <taxon>Bacteria</taxon>
        <taxon>Bacillati</taxon>
        <taxon>Bacillota</taxon>
        <taxon>Clostridia</taxon>
        <taxon>Eubacteriales</taxon>
        <taxon>Eubacteriaceae</taxon>
        <taxon>Eubacterium</taxon>
    </lineage>
</organism>
<keyword evidence="3 10" id="KW-0808">Transferase</keyword>
<evidence type="ECO:0000313" key="11">
    <source>
        <dbReference type="EMBL" id="SJZ58082.1"/>
    </source>
</evidence>
<keyword evidence="5 10" id="KW-1133">Transmembrane helix</keyword>
<comment type="similarity">
    <text evidence="10">Belongs to the PlsY family.</text>
</comment>
<dbReference type="STRING" id="290054.SAMN02745114_01018"/>
<accession>A0A1T4LTP4</accession>
<name>A0A1T4LTP4_9FIRM</name>
<keyword evidence="7 10" id="KW-0472">Membrane</keyword>
<keyword evidence="2 10" id="KW-0444">Lipid biosynthesis</keyword>
<keyword evidence="9 10" id="KW-1208">Phospholipid metabolism</keyword>
<dbReference type="PANTHER" id="PTHR30309:SF0">
    <property type="entry name" value="GLYCEROL-3-PHOSPHATE ACYLTRANSFERASE-RELATED"/>
    <property type="match status" value="1"/>
</dbReference>
<evidence type="ECO:0000256" key="3">
    <source>
        <dbReference type="ARBA" id="ARBA00022679"/>
    </source>
</evidence>
<keyword evidence="1 10" id="KW-1003">Cell membrane</keyword>
<dbReference type="HAMAP" id="MF_01043">
    <property type="entry name" value="PlsY"/>
    <property type="match status" value="1"/>
</dbReference>
<feature type="transmembrane region" description="Helical" evidence="10">
    <location>
        <begin position="55"/>
        <end position="78"/>
    </location>
</feature>
<sequence length="218" mass="23996">MIAFKFIIIAVISYLLGSLNFGVILSRGMKNEDVRESGSGNAGTTNMMRTYGKTLGLLTIAGDILKVIIAIWLAFRIVSVEELKMTLDSASDYPQVVLKSFAGLFAVLGHIFPCYFKFKGGKGVATSGGMVIAIDWRIALILLAIFALTILITKYVSLGSILMAIFYPVFIGIFYKDIILVLIALVFTVIIVVAHRENVKRLINHTENKIGSKKKKKE</sequence>
<dbReference type="InterPro" id="IPR003811">
    <property type="entry name" value="G3P_acylTferase_PlsY"/>
</dbReference>
<evidence type="ECO:0000256" key="4">
    <source>
        <dbReference type="ARBA" id="ARBA00022692"/>
    </source>
</evidence>
<evidence type="ECO:0000256" key="9">
    <source>
        <dbReference type="ARBA" id="ARBA00023264"/>
    </source>
</evidence>
<evidence type="ECO:0000256" key="6">
    <source>
        <dbReference type="ARBA" id="ARBA00023098"/>
    </source>
</evidence>
<dbReference type="NCBIfam" id="TIGR00023">
    <property type="entry name" value="glycerol-3-phosphate 1-O-acyltransferase PlsY"/>
    <property type="match status" value="1"/>
</dbReference>
<dbReference type="Proteomes" id="UP000190657">
    <property type="component" value="Unassembled WGS sequence"/>
</dbReference>
<proteinExistence type="inferred from homology"/>
<evidence type="ECO:0000256" key="10">
    <source>
        <dbReference type="HAMAP-Rule" id="MF_01043"/>
    </source>
</evidence>
<evidence type="ECO:0000256" key="7">
    <source>
        <dbReference type="ARBA" id="ARBA00023136"/>
    </source>
</evidence>
<comment type="function">
    <text evidence="10">Catalyzes the transfer of an acyl group from acyl-phosphate (acyl-PO(4)) to glycerol-3-phosphate (G3P) to form lysophosphatidic acid (LPA). This enzyme utilizes acyl-phosphate as fatty acyl donor, but not acyl-CoA or acyl-ACP.</text>
</comment>
<keyword evidence="11" id="KW-0012">Acyltransferase</keyword>
<keyword evidence="4 10" id="KW-0812">Transmembrane</keyword>
<comment type="catalytic activity">
    <reaction evidence="10">
        <text>an acyl phosphate + sn-glycerol 3-phosphate = a 1-acyl-sn-glycero-3-phosphate + phosphate</text>
        <dbReference type="Rhea" id="RHEA:34075"/>
        <dbReference type="ChEBI" id="CHEBI:43474"/>
        <dbReference type="ChEBI" id="CHEBI:57597"/>
        <dbReference type="ChEBI" id="CHEBI:57970"/>
        <dbReference type="ChEBI" id="CHEBI:59918"/>
        <dbReference type="EC" id="2.3.1.275"/>
    </reaction>
</comment>
<feature type="transmembrane region" description="Helical" evidence="10">
    <location>
        <begin position="98"/>
        <end position="118"/>
    </location>
</feature>
<feature type="transmembrane region" description="Helical" evidence="10">
    <location>
        <begin position="139"/>
        <end position="167"/>
    </location>
</feature>
<feature type="transmembrane region" description="Helical" evidence="10">
    <location>
        <begin position="173"/>
        <end position="194"/>
    </location>
</feature>
<comment type="subunit">
    <text evidence="10">Probably interacts with PlsX.</text>
</comment>
<dbReference type="EC" id="2.3.1.275" evidence="10"/>
<dbReference type="AlphaFoldDB" id="A0A1T4LTP4"/>
<evidence type="ECO:0000256" key="1">
    <source>
        <dbReference type="ARBA" id="ARBA00022475"/>
    </source>
</evidence>
<comment type="subcellular location">
    <subcellularLocation>
        <location evidence="10">Cell membrane</location>
        <topology evidence="10">Multi-pass membrane protein</topology>
    </subcellularLocation>
</comment>
<dbReference type="UniPathway" id="UPA00085"/>
<comment type="pathway">
    <text evidence="10">Lipid metabolism; phospholipid metabolism.</text>
</comment>
<evidence type="ECO:0000256" key="2">
    <source>
        <dbReference type="ARBA" id="ARBA00022516"/>
    </source>
</evidence>
<keyword evidence="8 10" id="KW-0594">Phospholipid biosynthesis</keyword>
<evidence type="ECO:0000313" key="12">
    <source>
        <dbReference type="Proteomes" id="UP000190657"/>
    </source>
</evidence>
<protein>
    <recommendedName>
        <fullName evidence="10">Glycerol-3-phosphate acyltransferase</fullName>
    </recommendedName>
    <alternativeName>
        <fullName evidence="10">Acyl-PO4 G3P acyltransferase</fullName>
    </alternativeName>
    <alternativeName>
        <fullName evidence="10">Acyl-phosphate--glycerol-3-phosphate acyltransferase</fullName>
    </alternativeName>
    <alternativeName>
        <fullName evidence="10">G3P acyltransferase</fullName>
        <shortName evidence="10">GPAT</shortName>
        <ecNumber evidence="10">2.3.1.275</ecNumber>
    </alternativeName>
    <alternativeName>
        <fullName evidence="10">Lysophosphatidic acid synthase</fullName>
        <shortName evidence="10">LPA synthase</shortName>
    </alternativeName>
</protein>
<dbReference type="Pfam" id="PF02660">
    <property type="entry name" value="G3P_acyltransf"/>
    <property type="match status" value="1"/>
</dbReference>
<dbReference type="SMART" id="SM01207">
    <property type="entry name" value="G3P_acyltransf"/>
    <property type="match status" value="1"/>
</dbReference>
<keyword evidence="6 10" id="KW-0443">Lipid metabolism</keyword>
<reference evidence="11 12" key="1">
    <citation type="submission" date="2017-02" db="EMBL/GenBank/DDBJ databases">
        <authorList>
            <person name="Peterson S.W."/>
        </authorList>
    </citation>
    <scope>NUCLEOTIDE SEQUENCE [LARGE SCALE GENOMIC DNA]</scope>
    <source>
        <strain evidence="11 12">ATCC 51222</strain>
    </source>
</reference>
<evidence type="ECO:0000256" key="8">
    <source>
        <dbReference type="ARBA" id="ARBA00023209"/>
    </source>
</evidence>
<dbReference type="OrthoDB" id="9777124at2"/>
<dbReference type="GO" id="GO:0005886">
    <property type="term" value="C:plasma membrane"/>
    <property type="evidence" value="ECO:0007669"/>
    <property type="project" value="UniProtKB-SubCell"/>
</dbReference>
<dbReference type="PANTHER" id="PTHR30309">
    <property type="entry name" value="INNER MEMBRANE PROTEIN YGIH"/>
    <property type="match status" value="1"/>
</dbReference>
<keyword evidence="12" id="KW-1185">Reference proteome</keyword>
<feature type="transmembrane region" description="Helical" evidence="10">
    <location>
        <begin position="6"/>
        <end position="25"/>
    </location>
</feature>
<dbReference type="RefSeq" id="WP_078768496.1">
    <property type="nucleotide sequence ID" value="NZ_FUWW01000009.1"/>
</dbReference>
<evidence type="ECO:0000256" key="5">
    <source>
        <dbReference type="ARBA" id="ARBA00022989"/>
    </source>
</evidence>
<dbReference type="GO" id="GO:0043772">
    <property type="term" value="F:acyl-phosphate glycerol-3-phosphate acyltransferase activity"/>
    <property type="evidence" value="ECO:0007669"/>
    <property type="project" value="UniProtKB-UniRule"/>
</dbReference>
<dbReference type="EMBL" id="FUWW01000009">
    <property type="protein sequence ID" value="SJZ58082.1"/>
    <property type="molecule type" value="Genomic_DNA"/>
</dbReference>
<dbReference type="GO" id="GO:0008654">
    <property type="term" value="P:phospholipid biosynthetic process"/>
    <property type="evidence" value="ECO:0007669"/>
    <property type="project" value="UniProtKB-UniRule"/>
</dbReference>
<gene>
    <name evidence="10" type="primary">plsY</name>
    <name evidence="11" type="ORF">SAMN02745114_01018</name>
</gene>